<evidence type="ECO:0000256" key="1">
    <source>
        <dbReference type="SAM" id="MobiDB-lite"/>
    </source>
</evidence>
<proteinExistence type="predicted"/>
<feature type="compositionally biased region" description="Low complexity" evidence="1">
    <location>
        <begin position="62"/>
        <end position="73"/>
    </location>
</feature>
<gene>
    <name evidence="2" type="ORF">LIER_09241</name>
</gene>
<dbReference type="Proteomes" id="UP001454036">
    <property type="component" value="Unassembled WGS sequence"/>
</dbReference>
<evidence type="ECO:0000313" key="3">
    <source>
        <dbReference type="Proteomes" id="UP001454036"/>
    </source>
</evidence>
<keyword evidence="3" id="KW-1185">Reference proteome</keyword>
<dbReference type="AlphaFoldDB" id="A0AAV3PEU7"/>
<comment type="caution">
    <text evidence="2">The sequence shown here is derived from an EMBL/GenBank/DDBJ whole genome shotgun (WGS) entry which is preliminary data.</text>
</comment>
<dbReference type="EMBL" id="BAABME010001555">
    <property type="protein sequence ID" value="GAA0150262.1"/>
    <property type="molecule type" value="Genomic_DNA"/>
</dbReference>
<reference evidence="2 3" key="1">
    <citation type="submission" date="2024-01" db="EMBL/GenBank/DDBJ databases">
        <title>The complete chloroplast genome sequence of Lithospermum erythrorhizon: insights into the phylogenetic relationship among Boraginaceae species and the maternal lineages of purple gromwells.</title>
        <authorList>
            <person name="Okada T."/>
            <person name="Watanabe K."/>
        </authorList>
    </citation>
    <scope>NUCLEOTIDE SEQUENCE [LARGE SCALE GENOMIC DNA]</scope>
</reference>
<feature type="region of interest" description="Disordered" evidence="1">
    <location>
        <begin position="47"/>
        <end position="79"/>
    </location>
</feature>
<protein>
    <submittedName>
        <fullName evidence="2">Uncharacterized protein</fullName>
    </submittedName>
</protein>
<evidence type="ECO:0000313" key="2">
    <source>
        <dbReference type="EMBL" id="GAA0150262.1"/>
    </source>
</evidence>
<sequence length="79" mass="8042">MTALRISREKGGRPAYSVLVPHLACPATLAERASTCRCKAPIPSVGGAGAAGSRARHHGDCAALPPARSPSPRTGGVWV</sequence>
<name>A0AAV3PEU7_LITER</name>
<organism evidence="2 3">
    <name type="scientific">Lithospermum erythrorhizon</name>
    <name type="common">Purple gromwell</name>
    <name type="synonym">Lithospermum officinale var. erythrorhizon</name>
    <dbReference type="NCBI Taxonomy" id="34254"/>
    <lineage>
        <taxon>Eukaryota</taxon>
        <taxon>Viridiplantae</taxon>
        <taxon>Streptophyta</taxon>
        <taxon>Embryophyta</taxon>
        <taxon>Tracheophyta</taxon>
        <taxon>Spermatophyta</taxon>
        <taxon>Magnoliopsida</taxon>
        <taxon>eudicotyledons</taxon>
        <taxon>Gunneridae</taxon>
        <taxon>Pentapetalae</taxon>
        <taxon>asterids</taxon>
        <taxon>lamiids</taxon>
        <taxon>Boraginales</taxon>
        <taxon>Boraginaceae</taxon>
        <taxon>Boraginoideae</taxon>
        <taxon>Lithospermeae</taxon>
        <taxon>Lithospermum</taxon>
    </lineage>
</organism>
<accession>A0AAV3PEU7</accession>